<dbReference type="SUPFAM" id="SSF54285">
    <property type="entry name" value="MoaD/ThiS"/>
    <property type="match status" value="1"/>
</dbReference>
<dbReference type="AlphaFoldDB" id="A0A160T0V4"/>
<dbReference type="EMBL" id="LN890655">
    <property type="protein sequence ID" value="CUS03062.2"/>
    <property type="molecule type" value="Genomic_DNA"/>
</dbReference>
<proteinExistence type="predicted"/>
<dbReference type="Proteomes" id="UP000215027">
    <property type="component" value="Chromosome I"/>
</dbReference>
<keyword evidence="2" id="KW-1185">Reference proteome</keyword>
<accession>A0A160T0V4</accession>
<dbReference type="InterPro" id="IPR016155">
    <property type="entry name" value="Mopterin_synth/thiamin_S_b"/>
</dbReference>
<organism evidence="1 2">
    <name type="scientific">Candidatus Promineifilum breve</name>
    <dbReference type="NCBI Taxonomy" id="1806508"/>
    <lineage>
        <taxon>Bacteria</taxon>
        <taxon>Bacillati</taxon>
        <taxon>Chloroflexota</taxon>
        <taxon>Ardenticatenia</taxon>
        <taxon>Candidatus Promineifilales</taxon>
        <taxon>Candidatus Promineifilaceae</taxon>
        <taxon>Candidatus Promineifilum</taxon>
    </lineage>
</organism>
<reference evidence="1" key="1">
    <citation type="submission" date="2016-01" db="EMBL/GenBank/DDBJ databases">
        <authorList>
            <person name="Mcilroy J.S."/>
            <person name="Karst M S."/>
            <person name="Albertsen M."/>
        </authorList>
    </citation>
    <scope>NUCLEOTIDE SEQUENCE</scope>
    <source>
        <strain evidence="1">Cfx-K</strain>
    </source>
</reference>
<dbReference type="RefSeq" id="WP_095042603.1">
    <property type="nucleotide sequence ID" value="NZ_LN890655.1"/>
</dbReference>
<dbReference type="Pfam" id="PF02597">
    <property type="entry name" value="ThiS"/>
    <property type="match status" value="1"/>
</dbReference>
<dbReference type="InterPro" id="IPR012675">
    <property type="entry name" value="Beta-grasp_dom_sf"/>
</dbReference>
<dbReference type="KEGG" id="pbf:CFX0092_A1184"/>
<gene>
    <name evidence="1" type="ORF">CFX0092_A1184</name>
</gene>
<dbReference type="InterPro" id="IPR003749">
    <property type="entry name" value="ThiS/MoaD-like"/>
</dbReference>
<name>A0A160T0V4_9CHLR</name>
<dbReference type="Gene3D" id="3.10.20.30">
    <property type="match status" value="1"/>
</dbReference>
<dbReference type="OrthoDB" id="9801945at2"/>
<sequence>MVSVTVRLYGSLRRYRPSDAGGAPHQPFVAVLPPGATVETLGRALSLPDGLISAAAINDEAVEVTAPLADGDRVALFPPSAGGQG</sequence>
<evidence type="ECO:0000313" key="2">
    <source>
        <dbReference type="Proteomes" id="UP000215027"/>
    </source>
</evidence>
<evidence type="ECO:0000313" key="1">
    <source>
        <dbReference type="EMBL" id="CUS03062.2"/>
    </source>
</evidence>
<protein>
    <submittedName>
        <fullName evidence="1">Molybdopterin synthase sulfur carrier subunit</fullName>
    </submittedName>
</protein>